<dbReference type="Proteomes" id="UP001381693">
    <property type="component" value="Unassembled WGS sequence"/>
</dbReference>
<proteinExistence type="predicted"/>
<protein>
    <submittedName>
        <fullName evidence="2">Uncharacterized protein</fullName>
    </submittedName>
</protein>
<sequence>MAPLSAIPSCPPPAPRKRPFSADASCLDSTVLPVVKKLRLGPLMKDKCCATTPLAIVRWPCSSLSSPVPWGVVDRTRTSATQTKRIVRKKSKKSHRDKEKKKNNNGGNTVEDLWKSLNIDAILAKPLSPILEDSGNESEDNLWEQTDSINDLKHSFSSIWQFWDFEDAFNKEVHIHHKTHQSRTVSTNTERIPWRNVKQEVSRVPYWNTNALTWKRKKRAQPK</sequence>
<gene>
    <name evidence="2" type="ORF">SK128_007136</name>
</gene>
<comment type="caution">
    <text evidence="2">The sequence shown here is derived from an EMBL/GenBank/DDBJ whole genome shotgun (WGS) entry which is preliminary data.</text>
</comment>
<accession>A0AAN8WRS5</accession>
<evidence type="ECO:0000256" key="1">
    <source>
        <dbReference type="SAM" id="MobiDB-lite"/>
    </source>
</evidence>
<feature type="region of interest" description="Disordered" evidence="1">
    <location>
        <begin position="75"/>
        <end position="110"/>
    </location>
</feature>
<name>A0AAN8WRS5_HALRR</name>
<feature type="non-terminal residue" evidence="2">
    <location>
        <position position="223"/>
    </location>
</feature>
<feature type="compositionally biased region" description="Basic residues" evidence="1">
    <location>
        <begin position="85"/>
        <end position="95"/>
    </location>
</feature>
<evidence type="ECO:0000313" key="2">
    <source>
        <dbReference type="EMBL" id="KAK7069872.1"/>
    </source>
</evidence>
<reference evidence="2 3" key="1">
    <citation type="submission" date="2023-11" db="EMBL/GenBank/DDBJ databases">
        <title>Halocaridina rubra genome assembly.</title>
        <authorList>
            <person name="Smith C."/>
        </authorList>
    </citation>
    <scope>NUCLEOTIDE SEQUENCE [LARGE SCALE GENOMIC DNA]</scope>
    <source>
        <strain evidence="2">EP-1</strain>
        <tissue evidence="2">Whole</tissue>
    </source>
</reference>
<keyword evidence="3" id="KW-1185">Reference proteome</keyword>
<dbReference type="EMBL" id="JAXCGZ010015732">
    <property type="protein sequence ID" value="KAK7069872.1"/>
    <property type="molecule type" value="Genomic_DNA"/>
</dbReference>
<dbReference type="AlphaFoldDB" id="A0AAN8WRS5"/>
<organism evidence="2 3">
    <name type="scientific">Halocaridina rubra</name>
    <name type="common">Hawaiian red shrimp</name>
    <dbReference type="NCBI Taxonomy" id="373956"/>
    <lineage>
        <taxon>Eukaryota</taxon>
        <taxon>Metazoa</taxon>
        <taxon>Ecdysozoa</taxon>
        <taxon>Arthropoda</taxon>
        <taxon>Crustacea</taxon>
        <taxon>Multicrustacea</taxon>
        <taxon>Malacostraca</taxon>
        <taxon>Eumalacostraca</taxon>
        <taxon>Eucarida</taxon>
        <taxon>Decapoda</taxon>
        <taxon>Pleocyemata</taxon>
        <taxon>Caridea</taxon>
        <taxon>Atyoidea</taxon>
        <taxon>Atyidae</taxon>
        <taxon>Halocaridina</taxon>
    </lineage>
</organism>
<feature type="region of interest" description="Disordered" evidence="1">
    <location>
        <begin position="1"/>
        <end position="20"/>
    </location>
</feature>
<evidence type="ECO:0000313" key="3">
    <source>
        <dbReference type="Proteomes" id="UP001381693"/>
    </source>
</evidence>